<organism evidence="3 4">
    <name type="scientific">Mycobacterium simulans</name>
    <dbReference type="NCBI Taxonomy" id="627089"/>
    <lineage>
        <taxon>Bacteria</taxon>
        <taxon>Bacillati</taxon>
        <taxon>Actinomycetota</taxon>
        <taxon>Actinomycetes</taxon>
        <taxon>Mycobacteriales</taxon>
        <taxon>Mycobacteriaceae</taxon>
        <taxon>Mycobacterium</taxon>
    </lineage>
</organism>
<dbReference type="RefSeq" id="WP_186243544.1">
    <property type="nucleotide sequence ID" value="NZ_OCTY01000002.1"/>
</dbReference>
<dbReference type="Pfam" id="PF22905">
    <property type="entry name" value="Hydro_N_hd"/>
    <property type="match status" value="1"/>
</dbReference>
<dbReference type="EMBL" id="OCTY01000002">
    <property type="protein sequence ID" value="SOJ55784.1"/>
    <property type="molecule type" value="Genomic_DNA"/>
</dbReference>
<sequence>MRLQYISIPQLIAEAGGDPWAIDKSLQSGRPAQISDLAQAFHDAGRCSTEANNAFDEARRRFEASWNRENGDHPINDSAEVERVARSLGRQSEQLPKIAIDLENIAAALAETQHTSGVLISSLETQLQDLDRQLGEALDLENSGHLDAVEREIIDQRISAREHQAIGDTNAILVQIQSIRTGYSDYLQKSLTTLQVDGYDPAAIRDVDVSGSPSKAEPEGNRRQNQIDAFTQVFGRQPSSAADWETAAALDPHSYDPKNGGVPANIVVGRIQQVPGQGVVRTNLFIPGRAVLDPQPDIPPYHNNLGDNRGFSPTAGPEASRVSIYVDYENGIIVARQNPSIDEKTGQIRAGTPTISAVQRSNGSVLVKYSAADPFSPGGEAPAKAISFDVNGTIAIEPTSAGPRVGGTVTNFPAIEIYSDRPGVSTTTLAQAWPLFVDGPLGPGAGLWWHKPIGDQALELGFNDQYPAPRISVLPHPDHGPSAAPIAPPLVATPPGTFSLGPADHPPQIGIHDPVVMLPPLLPR</sequence>
<dbReference type="InterPro" id="IPR054469">
    <property type="entry name" value="Pred_hydrolase_N"/>
</dbReference>
<evidence type="ECO:0000313" key="4">
    <source>
        <dbReference type="Proteomes" id="UP000554965"/>
    </source>
</evidence>
<evidence type="ECO:0000256" key="1">
    <source>
        <dbReference type="SAM" id="MobiDB-lite"/>
    </source>
</evidence>
<reference evidence="3 4" key="1">
    <citation type="submission" date="2017-10" db="EMBL/GenBank/DDBJ databases">
        <authorList>
            <consortium name="Urmite Genomes"/>
        </authorList>
    </citation>
    <scope>NUCLEOTIDE SEQUENCE [LARGE SCALE GENOMIC DNA]</scope>
    <source>
        <strain evidence="3 4">FB-527</strain>
    </source>
</reference>
<evidence type="ECO:0000313" key="3">
    <source>
        <dbReference type="EMBL" id="SOJ55784.1"/>
    </source>
</evidence>
<proteinExistence type="predicted"/>
<dbReference type="AlphaFoldDB" id="A0A7Z7NAF5"/>
<name>A0A7Z7NAF5_9MYCO</name>
<feature type="domain" description="Predicted hydrolase N-terminal" evidence="2">
    <location>
        <begin position="1"/>
        <end position="195"/>
    </location>
</feature>
<keyword evidence="4" id="KW-1185">Reference proteome</keyword>
<feature type="region of interest" description="Disordered" evidence="1">
    <location>
        <begin position="205"/>
        <end position="224"/>
    </location>
</feature>
<accession>A0A7Z7NAF5</accession>
<protein>
    <recommendedName>
        <fullName evidence="2">Predicted hydrolase N-terminal domain-containing protein</fullName>
    </recommendedName>
</protein>
<comment type="caution">
    <text evidence="3">The sequence shown here is derived from an EMBL/GenBank/DDBJ whole genome shotgun (WGS) entry which is preliminary data.</text>
</comment>
<dbReference type="Proteomes" id="UP000554965">
    <property type="component" value="Unassembled WGS sequence"/>
</dbReference>
<gene>
    <name evidence="3" type="ORF">MSIMFB_03263</name>
</gene>
<evidence type="ECO:0000259" key="2">
    <source>
        <dbReference type="Pfam" id="PF22905"/>
    </source>
</evidence>